<dbReference type="EMBL" id="BAAAZW010000013">
    <property type="protein sequence ID" value="GAA3969927.1"/>
    <property type="molecule type" value="Genomic_DNA"/>
</dbReference>
<feature type="compositionally biased region" description="Low complexity" evidence="1">
    <location>
        <begin position="134"/>
        <end position="146"/>
    </location>
</feature>
<evidence type="ECO:0000256" key="1">
    <source>
        <dbReference type="SAM" id="MobiDB-lite"/>
    </source>
</evidence>
<keyword evidence="3" id="KW-1185">Reference proteome</keyword>
<evidence type="ECO:0000313" key="2">
    <source>
        <dbReference type="EMBL" id="GAA3969927.1"/>
    </source>
</evidence>
<dbReference type="InterPro" id="IPR032466">
    <property type="entry name" value="Metal_Hydrolase"/>
</dbReference>
<dbReference type="Proteomes" id="UP001418444">
    <property type="component" value="Unassembled WGS sequence"/>
</dbReference>
<evidence type="ECO:0008006" key="4">
    <source>
        <dbReference type="Google" id="ProtNLM"/>
    </source>
</evidence>
<sequence>MAHMTTPGGSGKDRDEDGQPPSLAYSAEPARPGPGQPQHTSPYPGAQYPSGQYPSAQYPGAQYPGGQYYDPQYPGGQYPGGQYPPPPPPSSSSRTVQIVLSVVIIALLAAGGVVAWQWVKGGDGADQADSPPATQTDVTTTTTTTTTPAALGDQLREQAQQDRTEVMGGSNGRWAVQLSSKHEGLVAEGRTWTEADILAEHQHLRSRYGQTRLLWSTDWPVFSYDGWWVTVVTGDFASPEQANAWCRKEGFDRDHCFAKLLRTTGGPEGTTVYWR</sequence>
<name>A0ABP7PR85_9ACTN</name>
<proteinExistence type="predicted"/>
<evidence type="ECO:0000313" key="3">
    <source>
        <dbReference type="Proteomes" id="UP001418444"/>
    </source>
</evidence>
<gene>
    <name evidence="2" type="ORF">GCM10022231_34040</name>
</gene>
<feature type="region of interest" description="Disordered" evidence="1">
    <location>
        <begin position="1"/>
        <end position="93"/>
    </location>
</feature>
<organism evidence="2 3">
    <name type="scientific">Gordonia caeni</name>
    <dbReference type="NCBI Taxonomy" id="1007097"/>
    <lineage>
        <taxon>Bacteria</taxon>
        <taxon>Bacillati</taxon>
        <taxon>Actinomycetota</taxon>
        <taxon>Actinomycetes</taxon>
        <taxon>Mycobacteriales</taxon>
        <taxon>Gordoniaceae</taxon>
        <taxon>Gordonia</taxon>
    </lineage>
</organism>
<comment type="caution">
    <text evidence="2">The sequence shown here is derived from an EMBL/GenBank/DDBJ whole genome shotgun (WGS) entry which is preliminary data.</text>
</comment>
<reference evidence="3" key="1">
    <citation type="journal article" date="2019" name="Int. J. Syst. Evol. Microbiol.">
        <title>The Global Catalogue of Microorganisms (GCM) 10K type strain sequencing project: providing services to taxonomists for standard genome sequencing and annotation.</title>
        <authorList>
            <consortium name="The Broad Institute Genomics Platform"/>
            <consortium name="The Broad Institute Genome Sequencing Center for Infectious Disease"/>
            <person name="Wu L."/>
            <person name="Ma J."/>
        </authorList>
    </citation>
    <scope>NUCLEOTIDE SEQUENCE [LARGE SCALE GENOMIC DNA]</scope>
    <source>
        <strain evidence="3">JCM 16923</strain>
    </source>
</reference>
<dbReference type="SUPFAM" id="SSF51556">
    <property type="entry name" value="Metallo-dependent hydrolases"/>
    <property type="match status" value="1"/>
</dbReference>
<accession>A0ABP7PR85</accession>
<protein>
    <recommendedName>
        <fullName evidence="4">SPOR domain-containing protein</fullName>
    </recommendedName>
</protein>
<feature type="region of interest" description="Disordered" evidence="1">
    <location>
        <begin position="123"/>
        <end position="146"/>
    </location>
</feature>
<feature type="compositionally biased region" description="Low complexity" evidence="1">
    <location>
        <begin position="57"/>
        <end position="76"/>
    </location>
</feature>